<dbReference type="GO" id="GO:0005743">
    <property type="term" value="C:mitochondrial inner membrane"/>
    <property type="evidence" value="ECO:0007669"/>
    <property type="project" value="UniProtKB-SubCell"/>
</dbReference>
<evidence type="ECO:0000256" key="8">
    <source>
        <dbReference type="ARBA" id="ARBA00022692"/>
    </source>
</evidence>
<proteinExistence type="evidence at transcript level"/>
<evidence type="ECO:0000256" key="17">
    <source>
        <dbReference type="SAM" id="Phobius"/>
    </source>
</evidence>
<sequence length="191" mass="22691">MAVISTLKCLAPKFNLLKNGASSNYLRGSITNPPVNPLQLLRNMSGHHNMTIKPSRWQWNRFKDFVHFYLMLGLIPSTLFVLYVNLFIGPAKLAEIPEGYIPEAYEYHSHPITRWMAKNMTRSYQQEYEMMCHHIYEEEYKQKLRFAEARINEKMRESQDTQTYYYEPVSTRYQKFTRQAKEDTIENTSTN</sequence>
<comment type="function">
    <text evidence="1">Accessory subunit of the mitochondrial membrane respiratory chain NADH dehydrogenase (Complex I), that is believed not to be involved in catalysis. Complex I functions in the transfer of electrons from NADH to the respiratory chain. The immediate electron acceptor for the enzyme is believed to be ubiquinone.</text>
</comment>
<evidence type="ECO:0000256" key="15">
    <source>
        <dbReference type="ARBA" id="ARBA00032395"/>
    </source>
</evidence>
<keyword evidence="7" id="KW-0679">Respiratory chain</keyword>
<accession>A0A4Y7NMW7</accession>
<keyword evidence="6" id="KW-0813">Transport</keyword>
<keyword evidence="9" id="KW-0999">Mitochondrion inner membrane</keyword>
<gene>
    <name evidence="18" type="primary">EOG090X0FIE</name>
</gene>
<evidence type="ECO:0000256" key="5">
    <source>
        <dbReference type="ARBA" id="ARBA00015175"/>
    </source>
</evidence>
<dbReference type="InterPro" id="IPR019173">
    <property type="entry name" value="NADH_UbQ_OxRdtase_B5_su"/>
</dbReference>
<dbReference type="EMBL" id="LR024317">
    <property type="protein sequence ID" value="SVE93936.1"/>
    <property type="molecule type" value="mRNA"/>
</dbReference>
<evidence type="ECO:0000256" key="6">
    <source>
        <dbReference type="ARBA" id="ARBA00022448"/>
    </source>
</evidence>
<evidence type="ECO:0000313" key="18">
    <source>
        <dbReference type="EMBL" id="SVE93936.1"/>
    </source>
</evidence>
<dbReference type="Pfam" id="PF09781">
    <property type="entry name" value="NDUF_B5"/>
    <property type="match status" value="1"/>
</dbReference>
<evidence type="ECO:0000256" key="4">
    <source>
        <dbReference type="ARBA" id="ARBA00011533"/>
    </source>
</evidence>
<keyword evidence="11" id="KW-0249">Electron transport</keyword>
<evidence type="ECO:0000256" key="2">
    <source>
        <dbReference type="ARBA" id="ARBA00004434"/>
    </source>
</evidence>
<evidence type="ECO:0000256" key="1">
    <source>
        <dbReference type="ARBA" id="ARBA00003195"/>
    </source>
</evidence>
<evidence type="ECO:0000256" key="12">
    <source>
        <dbReference type="ARBA" id="ARBA00022989"/>
    </source>
</evidence>
<evidence type="ECO:0000256" key="7">
    <source>
        <dbReference type="ARBA" id="ARBA00022660"/>
    </source>
</evidence>
<reference evidence="18" key="1">
    <citation type="submission" date="2018-08" db="EMBL/GenBank/DDBJ databases">
        <authorList>
            <person name="Cornetti L."/>
        </authorList>
    </citation>
    <scope>NUCLEOTIDE SEQUENCE</scope>
    <source>
        <strain evidence="18">BE-ASS</strain>
    </source>
</reference>
<dbReference type="PANTHER" id="PTHR13178:SF0">
    <property type="entry name" value="NADH DEHYDROGENASE [UBIQUINONE] 1 BETA SUBCOMPLEX SUBUNIT 5, MITOCHONDRIAL"/>
    <property type="match status" value="1"/>
</dbReference>
<comment type="subcellular location">
    <subcellularLocation>
        <location evidence="2">Mitochondrion inner membrane</location>
        <topology evidence="2">Single-pass membrane protein</topology>
    </subcellularLocation>
</comment>
<keyword evidence="10" id="KW-0809">Transit peptide</keyword>
<feature type="transmembrane region" description="Helical" evidence="17">
    <location>
        <begin position="66"/>
        <end position="88"/>
    </location>
</feature>
<evidence type="ECO:0000256" key="10">
    <source>
        <dbReference type="ARBA" id="ARBA00022946"/>
    </source>
</evidence>
<keyword evidence="14 17" id="KW-0472">Membrane</keyword>
<evidence type="ECO:0000256" key="9">
    <source>
        <dbReference type="ARBA" id="ARBA00022792"/>
    </source>
</evidence>
<protein>
    <recommendedName>
        <fullName evidence="5">NADH dehydrogenase [ubiquinone] 1 beta subcomplex subunit 5, mitochondrial</fullName>
    </recommendedName>
    <alternativeName>
        <fullName evidence="16">Complex I-SGDH</fullName>
    </alternativeName>
    <alternativeName>
        <fullName evidence="15">NADH-ubiquinone oxidoreductase SGDH subunit</fullName>
    </alternativeName>
</protein>
<dbReference type="PANTHER" id="PTHR13178">
    <property type="entry name" value="NADH-UBIQUINONE OXIDOREDUCTASE SGDH SUBUNIT"/>
    <property type="match status" value="1"/>
</dbReference>
<dbReference type="AlphaFoldDB" id="A0A4Y7NMW7"/>
<keyword evidence="12 17" id="KW-1133">Transmembrane helix</keyword>
<comment type="similarity">
    <text evidence="3">Belongs to the complex I NDUFB5 subunit family.</text>
</comment>
<organism evidence="18">
    <name type="scientific">Scapholeberis mucronata</name>
    <dbReference type="NCBI Taxonomy" id="202097"/>
    <lineage>
        <taxon>Eukaryota</taxon>
        <taxon>Metazoa</taxon>
        <taxon>Ecdysozoa</taxon>
        <taxon>Arthropoda</taxon>
        <taxon>Crustacea</taxon>
        <taxon>Branchiopoda</taxon>
        <taxon>Diplostraca</taxon>
        <taxon>Cladocera</taxon>
        <taxon>Anomopoda</taxon>
        <taxon>Daphniidae</taxon>
        <taxon>Scapholeberis</taxon>
    </lineage>
</organism>
<comment type="subunit">
    <text evidence="4">Complex I is composed of 45 different subunits.</text>
</comment>
<keyword evidence="13" id="KW-0496">Mitochondrion</keyword>
<evidence type="ECO:0000256" key="14">
    <source>
        <dbReference type="ARBA" id="ARBA00023136"/>
    </source>
</evidence>
<keyword evidence="8 17" id="KW-0812">Transmembrane</keyword>
<evidence type="ECO:0000256" key="16">
    <source>
        <dbReference type="ARBA" id="ARBA00032550"/>
    </source>
</evidence>
<evidence type="ECO:0000256" key="13">
    <source>
        <dbReference type="ARBA" id="ARBA00023128"/>
    </source>
</evidence>
<evidence type="ECO:0000256" key="3">
    <source>
        <dbReference type="ARBA" id="ARBA00007152"/>
    </source>
</evidence>
<evidence type="ECO:0000256" key="11">
    <source>
        <dbReference type="ARBA" id="ARBA00022982"/>
    </source>
</evidence>
<name>A0A4Y7NMW7_9CRUS</name>